<feature type="region of interest" description="Disordered" evidence="1">
    <location>
        <begin position="179"/>
        <end position="233"/>
    </location>
</feature>
<evidence type="ECO:0000256" key="1">
    <source>
        <dbReference type="SAM" id="MobiDB-lite"/>
    </source>
</evidence>
<feature type="non-terminal residue" evidence="2">
    <location>
        <position position="233"/>
    </location>
</feature>
<dbReference type="AlphaFoldDB" id="A0A383E069"/>
<feature type="compositionally biased region" description="Basic and acidic residues" evidence="1">
    <location>
        <begin position="195"/>
        <end position="213"/>
    </location>
</feature>
<name>A0A383E069_9ZZZZ</name>
<reference evidence="2" key="1">
    <citation type="submission" date="2018-05" db="EMBL/GenBank/DDBJ databases">
        <authorList>
            <person name="Lanie J.A."/>
            <person name="Ng W.-L."/>
            <person name="Kazmierczak K.M."/>
            <person name="Andrzejewski T.M."/>
            <person name="Davidsen T.M."/>
            <person name="Wayne K.J."/>
            <person name="Tettelin H."/>
            <person name="Glass J.I."/>
            <person name="Rusch D."/>
            <person name="Podicherti R."/>
            <person name="Tsui H.-C.T."/>
            <person name="Winkler M.E."/>
        </authorList>
    </citation>
    <scope>NUCLEOTIDE SEQUENCE</scope>
</reference>
<sequence length="233" mass="26112">IRHMRGEKHHEPDCIYDHLGEEGCSCPTVMETKRKAIPLDAEVDEGLQQRTRQSVLDLSNILYEYTRLKPRDEGNVEPRVNRIEHWWKETPSDQRKLILGQMVDMGHGTHLPMLPIVLEGWNVGLQEREDFLRYISDFEGRKAKLERRGYGKARDPSIIGNWGSRDLFDFLSASTGAGAFESTSLDPDDSLESDSESREEAAGPVKDAPKEDTSTGVGQTASGEIGVESAKTT</sequence>
<dbReference type="EMBL" id="UINC01221234">
    <property type="protein sequence ID" value="SVE49488.1"/>
    <property type="molecule type" value="Genomic_DNA"/>
</dbReference>
<accession>A0A383E069</accession>
<organism evidence="2">
    <name type="scientific">marine metagenome</name>
    <dbReference type="NCBI Taxonomy" id="408172"/>
    <lineage>
        <taxon>unclassified sequences</taxon>
        <taxon>metagenomes</taxon>
        <taxon>ecological metagenomes</taxon>
    </lineage>
</organism>
<protein>
    <submittedName>
        <fullName evidence="2">Uncharacterized protein</fullName>
    </submittedName>
</protein>
<gene>
    <name evidence="2" type="ORF">METZ01_LOCUS502342</name>
</gene>
<evidence type="ECO:0000313" key="2">
    <source>
        <dbReference type="EMBL" id="SVE49488.1"/>
    </source>
</evidence>
<proteinExistence type="predicted"/>
<feature type="non-terminal residue" evidence="2">
    <location>
        <position position="1"/>
    </location>
</feature>